<protein>
    <recommendedName>
        <fullName evidence="2 9">Thymidine kinase</fullName>
        <ecNumber evidence="2 9">2.7.1.21</ecNumber>
    </recommendedName>
</protein>
<dbReference type="GO" id="GO:0071897">
    <property type="term" value="P:DNA biosynthetic process"/>
    <property type="evidence" value="ECO:0007669"/>
    <property type="project" value="UniProtKB-KW"/>
</dbReference>
<comment type="caution">
    <text evidence="9">Lacks conserved residue(s) required for the propagation of feature annotation.</text>
</comment>
<comment type="subcellular location">
    <subcellularLocation>
        <location evidence="9">Cytoplasm</location>
    </subcellularLocation>
</comment>
<evidence type="ECO:0000256" key="1">
    <source>
        <dbReference type="ARBA" id="ARBA00007587"/>
    </source>
</evidence>
<dbReference type="Pfam" id="PF00265">
    <property type="entry name" value="TK"/>
    <property type="match status" value="1"/>
</dbReference>
<feature type="binding site" evidence="11">
    <location>
        <position position="178"/>
    </location>
    <ligand>
        <name>substrate</name>
    </ligand>
</feature>
<evidence type="ECO:0000256" key="9">
    <source>
        <dbReference type="HAMAP-Rule" id="MF_00124"/>
    </source>
</evidence>
<dbReference type="InterPro" id="IPR001267">
    <property type="entry name" value="Thymidine_kinase"/>
</dbReference>
<evidence type="ECO:0000256" key="12">
    <source>
        <dbReference type="RuleBase" id="RU000544"/>
    </source>
</evidence>
<evidence type="ECO:0000256" key="10">
    <source>
        <dbReference type="PIRSR" id="PIRSR035805-1"/>
    </source>
</evidence>
<dbReference type="Gene3D" id="3.40.50.300">
    <property type="entry name" value="P-loop containing nucleotide triphosphate hydrolases"/>
    <property type="match status" value="1"/>
</dbReference>
<evidence type="ECO:0000256" key="2">
    <source>
        <dbReference type="ARBA" id="ARBA00012118"/>
    </source>
</evidence>
<evidence type="ECO:0000256" key="11">
    <source>
        <dbReference type="PIRSR" id="PIRSR035805-2"/>
    </source>
</evidence>
<keyword evidence="15" id="KW-1185">Reference proteome</keyword>
<comment type="similarity">
    <text evidence="1 9 13">Belongs to the thymidine kinase family.</text>
</comment>
<gene>
    <name evidence="9" type="primary">tdk</name>
    <name evidence="14" type="ORF">LS48_05105</name>
</gene>
<feature type="binding site" evidence="11">
    <location>
        <begin position="170"/>
        <end position="173"/>
    </location>
    <ligand>
        <name>substrate</name>
    </ligand>
</feature>
<sequence>MFLENTVNQKEQFGWIEVICGSMFSGKTEELIRRLKRAQFARQKVEIFTPSIDTRYAEDAVTSHDSNQIRSTPVPAAANIPILADNCDVVGIDEAQFFDDEIVKVCNDLANRGVRVIVAGLDMDYKGNPFGPMPALMATAEYVTKVHAVCTRTGNLANYSYRKAKSQDLVLLGETEEYEPLSRAAFFKAQLRDKVVKLEVKDAEDLSKQNAPEKPGKQA</sequence>
<reference evidence="15" key="1">
    <citation type="submission" date="2014-10" db="EMBL/GenBank/DDBJ databases">
        <title>Genome sequencing of Vitellibacter sp. D-24.</title>
        <authorList>
            <person name="Thevarajoo S."/>
            <person name="Selvaratnam C."/>
            <person name="Goh K.M."/>
            <person name="Chong C.S."/>
        </authorList>
    </citation>
    <scope>NUCLEOTIDE SEQUENCE [LARGE SCALE GENOMIC DNA]</scope>
    <source>
        <strain evidence="15">D-24</strain>
    </source>
</reference>
<evidence type="ECO:0000256" key="4">
    <source>
        <dbReference type="ARBA" id="ARBA00022634"/>
    </source>
</evidence>
<dbReference type="EC" id="2.7.1.21" evidence="2 9"/>
<dbReference type="EMBL" id="JRWG01000002">
    <property type="protein sequence ID" value="KXO00756.1"/>
    <property type="molecule type" value="Genomic_DNA"/>
</dbReference>
<evidence type="ECO:0000313" key="15">
    <source>
        <dbReference type="Proteomes" id="UP000070138"/>
    </source>
</evidence>
<comment type="subunit">
    <text evidence="9">Homotetramer.</text>
</comment>
<dbReference type="GO" id="GO:0005524">
    <property type="term" value="F:ATP binding"/>
    <property type="evidence" value="ECO:0007669"/>
    <property type="project" value="UniProtKB-UniRule"/>
</dbReference>
<comment type="catalytic activity">
    <reaction evidence="9 12">
        <text>thymidine + ATP = dTMP + ADP + H(+)</text>
        <dbReference type="Rhea" id="RHEA:19129"/>
        <dbReference type="ChEBI" id="CHEBI:15378"/>
        <dbReference type="ChEBI" id="CHEBI:17748"/>
        <dbReference type="ChEBI" id="CHEBI:30616"/>
        <dbReference type="ChEBI" id="CHEBI:63528"/>
        <dbReference type="ChEBI" id="CHEBI:456216"/>
        <dbReference type="EC" id="2.7.1.21"/>
    </reaction>
</comment>
<dbReference type="PANTHER" id="PTHR11441:SF0">
    <property type="entry name" value="THYMIDINE KINASE, CYTOSOLIC"/>
    <property type="match status" value="1"/>
</dbReference>
<dbReference type="GO" id="GO:0004797">
    <property type="term" value="F:thymidine kinase activity"/>
    <property type="evidence" value="ECO:0007669"/>
    <property type="project" value="UniProtKB-UniRule"/>
</dbReference>
<evidence type="ECO:0000256" key="13">
    <source>
        <dbReference type="RuleBase" id="RU004165"/>
    </source>
</evidence>
<evidence type="ECO:0000313" key="14">
    <source>
        <dbReference type="EMBL" id="KXO00756.1"/>
    </source>
</evidence>
<evidence type="ECO:0000256" key="3">
    <source>
        <dbReference type="ARBA" id="ARBA00022490"/>
    </source>
</evidence>
<dbReference type="SUPFAM" id="SSF57716">
    <property type="entry name" value="Glucocorticoid receptor-like (DNA-binding domain)"/>
    <property type="match status" value="1"/>
</dbReference>
<evidence type="ECO:0000256" key="6">
    <source>
        <dbReference type="ARBA" id="ARBA00022741"/>
    </source>
</evidence>
<dbReference type="OrthoDB" id="9781579at2"/>
<dbReference type="NCBIfam" id="NF003296">
    <property type="entry name" value="PRK04296.1-1"/>
    <property type="match status" value="1"/>
</dbReference>
<keyword evidence="8 9" id="KW-0067">ATP-binding</keyword>
<accession>A0A137RKP2</accession>
<feature type="active site" description="Proton acceptor" evidence="9 10">
    <location>
        <position position="94"/>
    </location>
</feature>
<feature type="binding site" evidence="9">
    <location>
        <begin position="21"/>
        <end position="28"/>
    </location>
    <ligand>
        <name>ATP</name>
        <dbReference type="ChEBI" id="CHEBI:30616"/>
    </ligand>
</feature>
<feature type="binding site" evidence="9">
    <location>
        <begin position="93"/>
        <end position="96"/>
    </location>
    <ligand>
        <name>ATP</name>
        <dbReference type="ChEBI" id="CHEBI:30616"/>
    </ligand>
</feature>
<name>A0A137RKP2_9FLAO</name>
<keyword evidence="4 9" id="KW-0237">DNA synthesis</keyword>
<dbReference type="RefSeq" id="WP_062620584.1">
    <property type="nucleotide sequence ID" value="NZ_JRWG01000002.1"/>
</dbReference>
<comment type="caution">
    <text evidence="14">The sequence shown here is derived from an EMBL/GenBank/DDBJ whole genome shotgun (WGS) entry which is preliminary data.</text>
</comment>
<dbReference type="GO" id="GO:0005829">
    <property type="term" value="C:cytosol"/>
    <property type="evidence" value="ECO:0007669"/>
    <property type="project" value="TreeGrafter"/>
</dbReference>
<dbReference type="InterPro" id="IPR027417">
    <property type="entry name" value="P-loop_NTPase"/>
</dbReference>
<proteinExistence type="inferred from homology"/>
<evidence type="ECO:0000256" key="7">
    <source>
        <dbReference type="ARBA" id="ARBA00022777"/>
    </source>
</evidence>
<dbReference type="GO" id="GO:0046104">
    <property type="term" value="P:thymidine metabolic process"/>
    <property type="evidence" value="ECO:0007669"/>
    <property type="project" value="TreeGrafter"/>
</dbReference>
<reference evidence="14 15" key="2">
    <citation type="journal article" date="2016" name="Int. J. Syst. Evol. Microbiol.">
        <title>Vitellibacter aquimaris sp. nov., a marine bacterium isolated from seawater.</title>
        <authorList>
            <person name="Thevarajoo S."/>
            <person name="Selvaratnam C."/>
            <person name="Goh K.M."/>
            <person name="Hong K.W."/>
            <person name="Chan X.Y."/>
            <person name="Chan K.G."/>
            <person name="Chong C.S."/>
        </authorList>
    </citation>
    <scope>NUCLEOTIDE SEQUENCE [LARGE SCALE GENOMIC DNA]</scope>
    <source>
        <strain evidence="14 15">D-24</strain>
    </source>
</reference>
<dbReference type="Gene3D" id="3.30.60.20">
    <property type="match status" value="1"/>
</dbReference>
<dbReference type="PATRIC" id="fig|1548749.3.peg.1074"/>
<keyword evidence="7 9" id="KW-0418">Kinase</keyword>
<evidence type="ECO:0000256" key="8">
    <source>
        <dbReference type="ARBA" id="ARBA00022840"/>
    </source>
</evidence>
<dbReference type="PANTHER" id="PTHR11441">
    <property type="entry name" value="THYMIDINE KINASE"/>
    <property type="match status" value="1"/>
</dbReference>
<dbReference type="HAMAP" id="MF_00124">
    <property type="entry name" value="Thymidine_kinase"/>
    <property type="match status" value="1"/>
</dbReference>
<keyword evidence="6 9" id="KW-0547">Nucleotide-binding</keyword>
<organism evidence="14 15">
    <name type="scientific">Aequorivita aquimaris</name>
    <dbReference type="NCBI Taxonomy" id="1548749"/>
    <lineage>
        <taxon>Bacteria</taxon>
        <taxon>Pseudomonadati</taxon>
        <taxon>Bacteroidota</taxon>
        <taxon>Flavobacteriia</taxon>
        <taxon>Flavobacteriales</taxon>
        <taxon>Flavobacteriaceae</taxon>
        <taxon>Aequorivita</taxon>
    </lineage>
</organism>
<dbReference type="PIRSF" id="PIRSF035805">
    <property type="entry name" value="TK_cell"/>
    <property type="match status" value="1"/>
</dbReference>
<dbReference type="SUPFAM" id="SSF52540">
    <property type="entry name" value="P-loop containing nucleoside triphosphate hydrolases"/>
    <property type="match status" value="1"/>
</dbReference>
<keyword evidence="5 9" id="KW-0808">Transferase</keyword>
<keyword evidence="3 9" id="KW-0963">Cytoplasm</keyword>
<evidence type="ECO:0000256" key="5">
    <source>
        <dbReference type="ARBA" id="ARBA00022679"/>
    </source>
</evidence>
<dbReference type="AlphaFoldDB" id="A0A137RKP2"/>
<dbReference type="STRING" id="1548749.LS48_05105"/>
<dbReference type="Proteomes" id="UP000070138">
    <property type="component" value="Unassembled WGS sequence"/>
</dbReference>
<dbReference type="FunFam" id="3.40.50.300:FF:000384">
    <property type="entry name" value="Thymidine kinase"/>
    <property type="match status" value="1"/>
</dbReference>